<organism evidence="1 2">
    <name type="scientific">Xanthomonas vasicola pv. vasculorum</name>
    <dbReference type="NCBI Taxonomy" id="325776"/>
    <lineage>
        <taxon>Bacteria</taxon>
        <taxon>Pseudomonadati</taxon>
        <taxon>Pseudomonadota</taxon>
        <taxon>Gammaproteobacteria</taxon>
        <taxon>Lysobacterales</taxon>
        <taxon>Lysobacteraceae</taxon>
        <taxon>Xanthomonas</taxon>
    </lineage>
</organism>
<reference evidence="1 2" key="1">
    <citation type="submission" date="2018-03" db="EMBL/GenBank/DDBJ databases">
        <authorList>
            <person name="Wu G."/>
        </authorList>
    </citation>
    <scope>NUCLEOTIDE SEQUENCE [LARGE SCALE GENOMIC DNA]</scope>
    <source>
        <strain evidence="1 2">SAM-118</strain>
    </source>
</reference>
<dbReference type="KEGG" id="xva:C7V42_06855"/>
<sequence>MAHTRRVFADVVGGDALLAQKDILNTRPNGARCLMRDTAGGMQKIPASRETHDVLIRGQSEIF</sequence>
<dbReference type="AlphaFoldDB" id="A0AAE8JWP7"/>
<evidence type="ECO:0000313" key="2">
    <source>
        <dbReference type="Proteomes" id="UP000284283"/>
    </source>
</evidence>
<comment type="caution">
    <text evidence="1">The sequence shown here is derived from an EMBL/GenBank/DDBJ whole genome shotgun (WGS) entry which is preliminary data.</text>
</comment>
<protein>
    <submittedName>
        <fullName evidence="1">Uncharacterized protein</fullName>
    </submittedName>
</protein>
<accession>A0AAE8JWP7</accession>
<proteinExistence type="predicted"/>
<dbReference type="EMBL" id="PYTT01000110">
    <property type="protein sequence ID" value="RNL01345.1"/>
    <property type="molecule type" value="Genomic_DNA"/>
</dbReference>
<dbReference type="Proteomes" id="UP000284283">
    <property type="component" value="Unassembled WGS sequence"/>
</dbReference>
<gene>
    <name evidence="1" type="ORF">C9386_12600</name>
</gene>
<name>A0AAE8JWP7_XANVA</name>
<evidence type="ECO:0000313" key="1">
    <source>
        <dbReference type="EMBL" id="RNL01345.1"/>
    </source>
</evidence>